<keyword evidence="3" id="KW-1185">Reference proteome</keyword>
<organism evidence="2 3">
    <name type="scientific">Clathrospora elynae</name>
    <dbReference type="NCBI Taxonomy" id="706981"/>
    <lineage>
        <taxon>Eukaryota</taxon>
        <taxon>Fungi</taxon>
        <taxon>Dikarya</taxon>
        <taxon>Ascomycota</taxon>
        <taxon>Pezizomycotina</taxon>
        <taxon>Dothideomycetes</taxon>
        <taxon>Pleosporomycetidae</taxon>
        <taxon>Pleosporales</taxon>
        <taxon>Diademaceae</taxon>
        <taxon>Clathrospora</taxon>
    </lineage>
</organism>
<sequence length="155" mass="16369">MLVQEIPQTVTETVGRWARRGGEAESGRLRHQNSRAGTMMQFGGAQSVKAAAELANGLAHAGGEAIVGIVNREAGGGSGLGAWGLGLGAWGLELGAWSLGFGAWGLGLEAWGLRLTRAMHHLTWGSMEQDDRLYSTPSSRSTCRKPETQSLLKPS</sequence>
<reference evidence="2" key="1">
    <citation type="journal article" date="2020" name="Stud. Mycol.">
        <title>101 Dothideomycetes genomes: a test case for predicting lifestyles and emergence of pathogens.</title>
        <authorList>
            <person name="Haridas S."/>
            <person name="Albert R."/>
            <person name="Binder M."/>
            <person name="Bloem J."/>
            <person name="Labutti K."/>
            <person name="Salamov A."/>
            <person name="Andreopoulos B."/>
            <person name="Baker S."/>
            <person name="Barry K."/>
            <person name="Bills G."/>
            <person name="Bluhm B."/>
            <person name="Cannon C."/>
            <person name="Castanera R."/>
            <person name="Culley D."/>
            <person name="Daum C."/>
            <person name="Ezra D."/>
            <person name="Gonzalez J."/>
            <person name="Henrissat B."/>
            <person name="Kuo A."/>
            <person name="Liang C."/>
            <person name="Lipzen A."/>
            <person name="Lutzoni F."/>
            <person name="Magnuson J."/>
            <person name="Mondo S."/>
            <person name="Nolan M."/>
            <person name="Ohm R."/>
            <person name="Pangilinan J."/>
            <person name="Park H.-J."/>
            <person name="Ramirez L."/>
            <person name="Alfaro M."/>
            <person name="Sun H."/>
            <person name="Tritt A."/>
            <person name="Yoshinaga Y."/>
            <person name="Zwiers L.-H."/>
            <person name="Turgeon B."/>
            <person name="Goodwin S."/>
            <person name="Spatafora J."/>
            <person name="Crous P."/>
            <person name="Grigoriev I."/>
        </authorList>
    </citation>
    <scope>NUCLEOTIDE SEQUENCE</scope>
    <source>
        <strain evidence="2">CBS 161.51</strain>
    </source>
</reference>
<dbReference type="EMBL" id="ML975998">
    <property type="protein sequence ID" value="KAF1947386.1"/>
    <property type="molecule type" value="Genomic_DNA"/>
</dbReference>
<proteinExistence type="predicted"/>
<evidence type="ECO:0000313" key="3">
    <source>
        <dbReference type="Proteomes" id="UP000800038"/>
    </source>
</evidence>
<name>A0A6A5T9G5_9PLEO</name>
<protein>
    <submittedName>
        <fullName evidence="2">Uncharacterized protein</fullName>
    </submittedName>
</protein>
<dbReference type="AlphaFoldDB" id="A0A6A5T9G5"/>
<evidence type="ECO:0000256" key="1">
    <source>
        <dbReference type="SAM" id="MobiDB-lite"/>
    </source>
</evidence>
<evidence type="ECO:0000313" key="2">
    <source>
        <dbReference type="EMBL" id="KAF1947386.1"/>
    </source>
</evidence>
<feature type="region of interest" description="Disordered" evidence="1">
    <location>
        <begin position="131"/>
        <end position="155"/>
    </location>
</feature>
<dbReference type="Proteomes" id="UP000800038">
    <property type="component" value="Unassembled WGS sequence"/>
</dbReference>
<accession>A0A6A5T9G5</accession>
<gene>
    <name evidence="2" type="ORF">EJ02DRAFT_507842</name>
</gene>